<dbReference type="GO" id="GO:0005509">
    <property type="term" value="F:calcium ion binding"/>
    <property type="evidence" value="ECO:0007669"/>
    <property type="project" value="InterPro"/>
</dbReference>
<dbReference type="GeneID" id="136814493"/>
<evidence type="ECO:0000256" key="1">
    <source>
        <dbReference type="ARBA" id="ARBA00007828"/>
    </source>
</evidence>
<dbReference type="Pfam" id="PF13516">
    <property type="entry name" value="LRR_6"/>
    <property type="match status" value="5"/>
</dbReference>
<dbReference type="PANTHER" id="PTHR24114:SF2">
    <property type="entry name" value="F-BOX DOMAIN-CONTAINING PROTEIN-RELATED"/>
    <property type="match status" value="1"/>
</dbReference>
<evidence type="ECO:0000259" key="5">
    <source>
        <dbReference type="PROSITE" id="PS50222"/>
    </source>
</evidence>
<protein>
    <recommendedName>
        <fullName evidence="5">EF-hand domain-containing protein</fullName>
    </recommendedName>
</protein>
<dbReference type="PANTHER" id="PTHR24114">
    <property type="entry name" value="LEUCINE RICH REPEAT FAMILY PROTEIN"/>
    <property type="match status" value="1"/>
</dbReference>
<reference evidence="6" key="1">
    <citation type="submission" date="2021-01" db="UniProtKB">
        <authorList>
            <consortium name="EnsemblMetazoa"/>
        </authorList>
    </citation>
    <scope>IDENTIFICATION</scope>
</reference>
<dbReference type="Pfam" id="PF13499">
    <property type="entry name" value="EF-hand_7"/>
    <property type="match status" value="1"/>
</dbReference>
<dbReference type="SUPFAM" id="SSF52047">
    <property type="entry name" value="RNI-like"/>
    <property type="match status" value="1"/>
</dbReference>
<sequence>MHNMCIVAFHSSSRDNDTVARTSTFDLNNNNNDGRTRIISNDIRKSVLHRISEISVNEDSECINKNQLSCQQSPSRQAWKETETDQSDNVIDNLNQSECTNDNLNQSECTIDEMDDLIGGDIDETNQSEYSIHSTHDLIGANSDDEFDTDVEEDFPEVEEEPLDSYGRTVYREECLRQQIIPITSFIKQLPEEKMTLKFRGFNEKASNALSSALSANSRIEICDLSNNNMGYTAGLSLVEMLKENTFITHLDLSENQLGNAVGIKLGEMLLTNIYMKTLILKGNKFTNPVARIFAEVFKTNDTLVELDLSYNEFHENGSLYLGAGLALNESIEVLSLKWNSIRGKGGVAIAAALSKNSTLRKLDLSWNGLAFIGCLAIGRHLKKNSTLEHLDISNNRIGCDGATKLVGALSVHPVLETFKIGLNPIGDEGVQKILKAMEKNSSIYLLSFEKITICQKTLWMIENLQKSRDIEIITGGMGGFSKGKPPPGNMEVLVQFIQDNRMRLTDIFFRLDKDRNDKITKGEFVKGLMNAGLKMDKGQITNLIDQLDTNNDGDIEFSEILSGQQLVMNERRFQKKITKKTEQMEKDSIRLPKIHGF</sequence>
<evidence type="ECO:0000256" key="3">
    <source>
        <dbReference type="ARBA" id="ARBA00023223"/>
    </source>
</evidence>
<dbReference type="SMART" id="SM00054">
    <property type="entry name" value="EFh"/>
    <property type="match status" value="2"/>
</dbReference>
<keyword evidence="3" id="KW-0455">Luminescence</keyword>
<organism evidence="6 7">
    <name type="scientific">Clytia hemisphaerica</name>
    <dbReference type="NCBI Taxonomy" id="252671"/>
    <lineage>
        <taxon>Eukaryota</taxon>
        <taxon>Metazoa</taxon>
        <taxon>Cnidaria</taxon>
        <taxon>Hydrozoa</taxon>
        <taxon>Hydroidolina</taxon>
        <taxon>Leptothecata</taxon>
        <taxon>Obeliida</taxon>
        <taxon>Clytiidae</taxon>
        <taxon>Clytia</taxon>
    </lineage>
</organism>
<accession>A0A7M5WYI0</accession>
<dbReference type="OrthoDB" id="120976at2759"/>
<dbReference type="RefSeq" id="XP_066927152.1">
    <property type="nucleotide sequence ID" value="XM_067071051.1"/>
</dbReference>
<feature type="domain" description="EF-hand" evidence="5">
    <location>
        <begin position="536"/>
        <end position="571"/>
    </location>
</feature>
<dbReference type="Gene3D" id="1.10.238.10">
    <property type="entry name" value="EF-hand"/>
    <property type="match status" value="1"/>
</dbReference>
<dbReference type="GO" id="GO:0008218">
    <property type="term" value="P:bioluminescence"/>
    <property type="evidence" value="ECO:0007669"/>
    <property type="project" value="UniProtKB-KW"/>
</dbReference>
<evidence type="ECO:0000256" key="4">
    <source>
        <dbReference type="ARBA" id="ARBA00023262"/>
    </source>
</evidence>
<keyword evidence="4" id="KW-0599">Photoprotein</keyword>
<evidence type="ECO:0000313" key="7">
    <source>
        <dbReference type="Proteomes" id="UP000594262"/>
    </source>
</evidence>
<dbReference type="Gene3D" id="3.80.10.10">
    <property type="entry name" value="Ribonuclease Inhibitor"/>
    <property type="match status" value="2"/>
</dbReference>
<dbReference type="EnsemblMetazoa" id="CLYHEMT014960.1">
    <property type="protein sequence ID" value="CLYHEMP014960.1"/>
    <property type="gene ID" value="CLYHEMG014960"/>
</dbReference>
<dbReference type="SMART" id="SM00368">
    <property type="entry name" value="LRR_RI"/>
    <property type="match status" value="8"/>
</dbReference>
<evidence type="ECO:0000313" key="6">
    <source>
        <dbReference type="EnsemblMetazoa" id="CLYHEMP014960.1"/>
    </source>
</evidence>
<proteinExistence type="inferred from homology"/>
<dbReference type="InterPro" id="IPR018247">
    <property type="entry name" value="EF_Hand_1_Ca_BS"/>
</dbReference>
<dbReference type="PROSITE" id="PS00018">
    <property type="entry name" value="EF_HAND_1"/>
    <property type="match status" value="2"/>
</dbReference>
<name>A0A7M5WYI0_9CNID</name>
<dbReference type="SUPFAM" id="SSF47473">
    <property type="entry name" value="EF-hand"/>
    <property type="match status" value="1"/>
</dbReference>
<dbReference type="InterPro" id="IPR032675">
    <property type="entry name" value="LRR_dom_sf"/>
</dbReference>
<dbReference type="Proteomes" id="UP000594262">
    <property type="component" value="Unplaced"/>
</dbReference>
<dbReference type="InterPro" id="IPR052394">
    <property type="entry name" value="LRR-containing"/>
</dbReference>
<keyword evidence="2" id="KW-0106">Calcium</keyword>
<dbReference type="InterPro" id="IPR011992">
    <property type="entry name" value="EF-hand-dom_pair"/>
</dbReference>
<dbReference type="CDD" id="cd00051">
    <property type="entry name" value="EFh"/>
    <property type="match status" value="1"/>
</dbReference>
<dbReference type="PROSITE" id="PS50222">
    <property type="entry name" value="EF_HAND_2"/>
    <property type="match status" value="2"/>
</dbReference>
<dbReference type="InterPro" id="IPR001611">
    <property type="entry name" value="Leu-rich_rpt"/>
</dbReference>
<evidence type="ECO:0000256" key="2">
    <source>
        <dbReference type="ARBA" id="ARBA00022837"/>
    </source>
</evidence>
<comment type="similarity">
    <text evidence="1">Belongs to the aequorin family.</text>
</comment>
<feature type="domain" description="EF-hand" evidence="5">
    <location>
        <begin position="500"/>
        <end position="535"/>
    </location>
</feature>
<keyword evidence="7" id="KW-1185">Reference proteome</keyword>
<dbReference type="InterPro" id="IPR002048">
    <property type="entry name" value="EF_hand_dom"/>
</dbReference>
<dbReference type="AlphaFoldDB" id="A0A7M5WYI0"/>